<keyword evidence="9" id="KW-1185">Reference proteome</keyword>
<keyword evidence="5" id="KW-0949">S-adenosyl-L-methionine</keyword>
<evidence type="ECO:0000256" key="4">
    <source>
        <dbReference type="ARBA" id="ARBA00022679"/>
    </source>
</evidence>
<dbReference type="GO" id="GO:0032259">
    <property type="term" value="P:methylation"/>
    <property type="evidence" value="ECO:0007669"/>
    <property type="project" value="UniProtKB-KW"/>
</dbReference>
<feature type="domain" description="Type II methyltransferase M.TaqI-like" evidence="7">
    <location>
        <begin position="614"/>
        <end position="943"/>
    </location>
</feature>
<accession>A0A1T4VSI5</accession>
<dbReference type="Pfam" id="PF07669">
    <property type="entry name" value="Eco57I"/>
    <property type="match status" value="1"/>
</dbReference>
<dbReference type="InterPro" id="IPR011639">
    <property type="entry name" value="MethylTrfase_TaqI-like_dom"/>
</dbReference>
<dbReference type="PANTHER" id="PTHR33841:SF5">
    <property type="entry name" value="DNA METHYLASE (MODIFICATION METHYLASE) (METHYLTRANSFERASE)-RELATED"/>
    <property type="match status" value="1"/>
</dbReference>
<dbReference type="GO" id="GO:0009007">
    <property type="term" value="F:site-specific DNA-methyltransferase (adenine-specific) activity"/>
    <property type="evidence" value="ECO:0007669"/>
    <property type="project" value="UniProtKB-EC"/>
</dbReference>
<evidence type="ECO:0000313" key="9">
    <source>
        <dbReference type="Proteomes" id="UP000189733"/>
    </source>
</evidence>
<dbReference type="PRINTS" id="PR00507">
    <property type="entry name" value="N12N6MTFRASE"/>
</dbReference>
<name>A0A1T4VSI5_9BACT</name>
<proteinExistence type="inferred from homology"/>
<dbReference type="GO" id="GO:0006304">
    <property type="term" value="P:DNA modification"/>
    <property type="evidence" value="ECO:0007669"/>
    <property type="project" value="InterPro"/>
</dbReference>
<organism evidence="8 9">
    <name type="scientific">Desulfobaculum bizertense DSM 18034</name>
    <dbReference type="NCBI Taxonomy" id="1121442"/>
    <lineage>
        <taxon>Bacteria</taxon>
        <taxon>Pseudomonadati</taxon>
        <taxon>Thermodesulfobacteriota</taxon>
        <taxon>Desulfovibrionia</taxon>
        <taxon>Desulfovibrionales</taxon>
        <taxon>Desulfovibrionaceae</taxon>
        <taxon>Desulfobaculum</taxon>
    </lineage>
</organism>
<gene>
    <name evidence="8" type="ORF">SAMN02745702_00926</name>
</gene>
<comment type="similarity">
    <text evidence="1">Belongs to the N(4)/N(6)-methyltransferase family.</text>
</comment>
<dbReference type="Gene3D" id="3.40.50.150">
    <property type="entry name" value="Vaccinia Virus protein VP39"/>
    <property type="match status" value="2"/>
</dbReference>
<dbReference type="Proteomes" id="UP000189733">
    <property type="component" value="Unassembled WGS sequence"/>
</dbReference>
<reference evidence="8 9" key="1">
    <citation type="submission" date="2017-02" db="EMBL/GenBank/DDBJ databases">
        <authorList>
            <person name="Peterson S.W."/>
        </authorList>
    </citation>
    <scope>NUCLEOTIDE SEQUENCE [LARGE SCALE GENOMIC DNA]</scope>
    <source>
        <strain evidence="8 9">DSM 18034</strain>
    </source>
</reference>
<evidence type="ECO:0000256" key="6">
    <source>
        <dbReference type="ARBA" id="ARBA00047942"/>
    </source>
</evidence>
<dbReference type="SUPFAM" id="SSF53335">
    <property type="entry name" value="S-adenosyl-L-methionine-dependent methyltransferases"/>
    <property type="match status" value="1"/>
</dbReference>
<dbReference type="STRING" id="1121442.SAMN02745702_00926"/>
<dbReference type="InterPro" id="IPR029063">
    <property type="entry name" value="SAM-dependent_MTases_sf"/>
</dbReference>
<protein>
    <recommendedName>
        <fullName evidence="2">site-specific DNA-methyltransferase (adenine-specific)</fullName>
        <ecNumber evidence="2">2.1.1.72</ecNumber>
    </recommendedName>
</protein>
<dbReference type="EMBL" id="FUYA01000002">
    <property type="protein sequence ID" value="SKA67964.1"/>
    <property type="molecule type" value="Genomic_DNA"/>
</dbReference>
<keyword evidence="4" id="KW-0808">Transferase</keyword>
<evidence type="ECO:0000259" key="7">
    <source>
        <dbReference type="Pfam" id="PF07669"/>
    </source>
</evidence>
<dbReference type="InterPro" id="IPR050953">
    <property type="entry name" value="N4_N6_ade-DNA_methylase"/>
</dbReference>
<evidence type="ECO:0000256" key="5">
    <source>
        <dbReference type="ARBA" id="ARBA00022691"/>
    </source>
</evidence>
<evidence type="ECO:0000313" key="8">
    <source>
        <dbReference type="EMBL" id="SKA67964.1"/>
    </source>
</evidence>
<dbReference type="PANTHER" id="PTHR33841">
    <property type="entry name" value="DNA METHYLTRANSFERASE YEEA-RELATED"/>
    <property type="match status" value="1"/>
</dbReference>
<dbReference type="EC" id="2.1.1.72" evidence="2"/>
<evidence type="ECO:0000256" key="1">
    <source>
        <dbReference type="ARBA" id="ARBA00006594"/>
    </source>
</evidence>
<sequence>MAMDLTGINNENEFYTNHYISEVLENDLKGLRQQWNQREKEEGVESPVKTLRSVAQAYFTFRRDLSRKRTDDALVSRMRFAREFFSALGYELNPQEKELDGGEFLPVLGEVCKKSGAAELWVVQAIDESCEGIDPLSLHPLMAQYEEQRPADDVLEQSFEELLNKGIFSREEPPRFVILFSAYQVILVDRTKWNQKRILRFHLPDIFDRRDDSTLFAMAAFLGRESLCPASGMALIDTLDENSHRHAFGVSQDLKYALRESIELLANEAVYSLRQQHEGIHERNLEKDLSIECLRYMYRILFLFYIEARPDLGYVSLKSSAYRTAYSLESLRDLEKMNLESEEAQNGTYLHESLSLLFRMIWEGYPFGGLEERQAALADDEAGPHRGFVIAPLKSHLFDPAQTPTLEKVSFRNCVLQRVIELMSLSRPSRNRRRRGRIFYAQLGIHQLGAVYEALLSYRGFFAKTDLYEVKRAKENPDELETAYFVPLGDLEKYSRDEIVMEDGEPKRYPQGTFIYRLAGRDREKSASYYTPQVLTQCLVKYALKELVQGKSADELLELRICEPAMGSAAFLNEAVNQLSELYLEQKQEECGGRISVEKYTRELQRVKMYISDNNTFGVDLNPVAVELAEVSLWLNTISSEGLVPWFGNQLICGNSLVGARRQVWPVSSLRRGAERPWKNEAPVRVEPGEERKSDHVYHFLVPDLGMAEYKDKVIRQLAPEAIASFKTWKKAFCKPFSDEEIFQLMELSDAVDRLWTAHAKTQAKLREQTKDAIHVWGQDTDVQTEQLSTVQQKDRILHLEQMAEGIRHASPYKRLKLAMDYWCALWFWPIEAADQLPTRSEFLCNMSEILLGESFVCTTESDGTMFLPGFGPEQSDVEVPFDRRLGLVDVDRLCELSPNLSLTQKIARRYRFLHWELEFADIFQEYHGFDLVLGNPPWLKVEWNEGGIMGDHEPEFVLRKFSAPRRAALREETLERYSLTHDYFTEYVDATASQNFLNAMQNYPALKKIQTNLYKCFLPQSWMIARKDGVAGFLHPEGIYDDPKGGAFRREVYPRLRHHFQFVNELKLFKEVHDEKNYSINIYCTGKMERSGVKFLSGVNFYHPKTIYDSFAHNGEGPVPGIKNTQNSWNVEGHKDRILEITDEELALFASLYDAKGTPPREARLPALHAQELIGVLRKFAVQPQRLGDLKGDYVSLEMWHETNAQKDGTMQRKTCFPCEASQLILSGPHFFVGNPLYKTPRAVCSQNSHYDILDLTSLPDDYLPRTNYVPACDAQTYLERTPCVPWGEHKPVTEYYRFVNREMLSQSGERTLLGTILPRGAGHINTCIATVFKIHRQCVDFLAAAISLPVDFRVKTTGMGHANTTLIAQLPVWDVPAARYRALSLTCLTAAYADLWAECYEPEMRHDQWTKPDSRLSPTFFSQLGPTWNRNVALRSDYARRQALVEIDVLVAQALGLTLDELKTIYRVQFPVMRQYEADTWYDARGRIVFTASKGLTGVGLPRKAKKKELNFTLETPEGVQENIALGWEDVKGLRKGIIRETREDDTLPGGPVSRVVEYVAPFVRCNREIDYQTAWNAFEEREAVGEQISEQVSTY</sequence>
<evidence type="ECO:0000256" key="3">
    <source>
        <dbReference type="ARBA" id="ARBA00022603"/>
    </source>
</evidence>
<evidence type="ECO:0000256" key="2">
    <source>
        <dbReference type="ARBA" id="ARBA00011900"/>
    </source>
</evidence>
<comment type="catalytic activity">
    <reaction evidence="6">
        <text>a 2'-deoxyadenosine in DNA + S-adenosyl-L-methionine = an N(6)-methyl-2'-deoxyadenosine in DNA + S-adenosyl-L-homocysteine + H(+)</text>
        <dbReference type="Rhea" id="RHEA:15197"/>
        <dbReference type="Rhea" id="RHEA-COMP:12418"/>
        <dbReference type="Rhea" id="RHEA-COMP:12419"/>
        <dbReference type="ChEBI" id="CHEBI:15378"/>
        <dbReference type="ChEBI" id="CHEBI:57856"/>
        <dbReference type="ChEBI" id="CHEBI:59789"/>
        <dbReference type="ChEBI" id="CHEBI:90615"/>
        <dbReference type="ChEBI" id="CHEBI:90616"/>
        <dbReference type="EC" id="2.1.1.72"/>
    </reaction>
</comment>
<keyword evidence="3" id="KW-0489">Methyltransferase</keyword>